<evidence type="ECO:0000313" key="4">
    <source>
        <dbReference type="EMBL" id="RDX83027.1"/>
    </source>
</evidence>
<gene>
    <name evidence="4" type="primary">ITN1</name>
    <name evidence="4" type="ORF">CR513_36100</name>
</gene>
<accession>A0A371FXH5</accession>
<evidence type="ECO:0000256" key="1">
    <source>
        <dbReference type="ARBA" id="ARBA00004202"/>
    </source>
</evidence>
<keyword evidence="2" id="KW-0812">Transmembrane</keyword>
<dbReference type="Pfam" id="PF13962">
    <property type="entry name" value="PGG"/>
    <property type="match status" value="1"/>
</dbReference>
<keyword evidence="5" id="KW-1185">Reference proteome</keyword>
<reference evidence="4" key="1">
    <citation type="submission" date="2018-05" db="EMBL/GenBank/DDBJ databases">
        <title>Draft genome of Mucuna pruriens seed.</title>
        <authorList>
            <person name="Nnadi N.E."/>
            <person name="Vos R."/>
            <person name="Hasami M.H."/>
            <person name="Devisetty U.K."/>
            <person name="Aguiy J.C."/>
        </authorList>
    </citation>
    <scope>NUCLEOTIDE SEQUENCE [LARGE SCALE GENOMIC DNA]</scope>
    <source>
        <strain evidence="4">JCA_2017</strain>
    </source>
</reference>
<feature type="transmembrane region" description="Helical" evidence="2">
    <location>
        <begin position="259"/>
        <end position="281"/>
    </location>
</feature>
<feature type="non-terminal residue" evidence="4">
    <location>
        <position position="1"/>
    </location>
</feature>
<dbReference type="Gene3D" id="1.25.40.20">
    <property type="entry name" value="Ankyrin repeat-containing domain"/>
    <property type="match status" value="1"/>
</dbReference>
<dbReference type="InterPro" id="IPR026961">
    <property type="entry name" value="PGG_dom"/>
</dbReference>
<keyword evidence="2" id="KW-1133">Transmembrane helix</keyword>
<dbReference type="GO" id="GO:0005886">
    <property type="term" value="C:plasma membrane"/>
    <property type="evidence" value="ECO:0007669"/>
    <property type="project" value="UniProtKB-SubCell"/>
</dbReference>
<dbReference type="AlphaFoldDB" id="A0A371FXH5"/>
<name>A0A371FXH5_MUCPR</name>
<dbReference type="PANTHER" id="PTHR24177">
    <property type="entry name" value="CASKIN"/>
    <property type="match status" value="1"/>
</dbReference>
<evidence type="ECO:0000256" key="2">
    <source>
        <dbReference type="SAM" id="Phobius"/>
    </source>
</evidence>
<dbReference type="Proteomes" id="UP000257109">
    <property type="component" value="Unassembled WGS sequence"/>
</dbReference>
<comment type="caution">
    <text evidence="4">The sequence shown here is derived from an EMBL/GenBank/DDBJ whole genome shotgun (WGS) entry which is preliminary data.</text>
</comment>
<feature type="domain" description="PGG" evidence="3">
    <location>
        <begin position="212"/>
        <end position="321"/>
    </location>
</feature>
<evidence type="ECO:0000259" key="3">
    <source>
        <dbReference type="Pfam" id="PF13962"/>
    </source>
</evidence>
<dbReference type="SUPFAM" id="SSF48403">
    <property type="entry name" value="Ankyrin repeat"/>
    <property type="match status" value="1"/>
</dbReference>
<sequence length="375" mass="42232">MKKIRQKHEWSRQLLNIILTRPYESFMGITGGQPFLNYYGEENDLEQPFTSLKELQEFAVSSWQKPQTAFLAAAKNGIVEIVFGIQSKIPSAIHETNSNNENVLLVAVKNRQTNVVEVLRKNLDKELFGSLILEVDNRENTVLHLAASSTSNSKTTWQIPGAAMQIMLDIKWYQYMRGLVPEHFTLKKNKDGKTAMEIFKETHKDVMKRSSEWLKETSNSCSAVAALVAGVSFAASSTVPGGTDKGKPSLESQLAFDAFAITSLMALCSSVTALIMFLAIFTSERQLEDFRKSLPMKLLVGLTSLFVSIASMIVSFCFARFFVLENSYKNKFSPLYIATCVPVFFYAIVQFPLYFKILKAIFYKLPQPSIQSSHF</sequence>
<comment type="subcellular location">
    <subcellularLocation>
        <location evidence="1">Cell membrane</location>
        <topology evidence="1">Peripheral membrane protein</topology>
    </subcellularLocation>
</comment>
<keyword evidence="2" id="KW-0472">Membrane</keyword>
<feature type="transmembrane region" description="Helical" evidence="2">
    <location>
        <begin position="335"/>
        <end position="355"/>
    </location>
</feature>
<feature type="transmembrane region" description="Helical" evidence="2">
    <location>
        <begin position="302"/>
        <end position="323"/>
    </location>
</feature>
<proteinExistence type="predicted"/>
<organism evidence="4 5">
    <name type="scientific">Mucuna pruriens</name>
    <name type="common">Velvet bean</name>
    <name type="synonym">Dolichos pruriens</name>
    <dbReference type="NCBI Taxonomy" id="157652"/>
    <lineage>
        <taxon>Eukaryota</taxon>
        <taxon>Viridiplantae</taxon>
        <taxon>Streptophyta</taxon>
        <taxon>Embryophyta</taxon>
        <taxon>Tracheophyta</taxon>
        <taxon>Spermatophyta</taxon>
        <taxon>Magnoliopsida</taxon>
        <taxon>eudicotyledons</taxon>
        <taxon>Gunneridae</taxon>
        <taxon>Pentapetalae</taxon>
        <taxon>rosids</taxon>
        <taxon>fabids</taxon>
        <taxon>Fabales</taxon>
        <taxon>Fabaceae</taxon>
        <taxon>Papilionoideae</taxon>
        <taxon>50 kb inversion clade</taxon>
        <taxon>NPAAA clade</taxon>
        <taxon>indigoferoid/millettioid clade</taxon>
        <taxon>Phaseoleae</taxon>
        <taxon>Mucuna</taxon>
    </lineage>
</organism>
<protein>
    <submittedName>
        <fullName evidence="4">Ankyrin repeat-containing protein ITN1</fullName>
    </submittedName>
</protein>
<feature type="transmembrane region" description="Helical" evidence="2">
    <location>
        <begin position="217"/>
        <end position="239"/>
    </location>
</feature>
<dbReference type="PANTHER" id="PTHR24177:SF187">
    <property type="entry name" value="ANKYRIN REPEAT PROTEIN"/>
    <property type="match status" value="1"/>
</dbReference>
<dbReference type="EMBL" id="QJKJ01007479">
    <property type="protein sequence ID" value="RDX83027.1"/>
    <property type="molecule type" value="Genomic_DNA"/>
</dbReference>
<evidence type="ECO:0000313" key="5">
    <source>
        <dbReference type="Proteomes" id="UP000257109"/>
    </source>
</evidence>
<dbReference type="InterPro" id="IPR036770">
    <property type="entry name" value="Ankyrin_rpt-contain_sf"/>
</dbReference>
<dbReference type="OrthoDB" id="1426911at2759"/>
<dbReference type="STRING" id="157652.A0A371FXH5"/>